<sequence>MKKVISLSLLALLLLLFVMAACGAKDTATGTTEQPEAPQTDAATEEVVETTVTVQHLLGETVVEKNPEKVVVFDFGILDSLDKMGVEIAGLPQANIPPYLSKYEDAEYQNFGSLKEPDFEAIANHGADLIIISERQQELYEEFSKLGPTVYMAIDQSNYMESFKSNMTILGEIFGQEDFIESELAAIDASIAELNTKAESVENVLIVLANEGNISAYGPGSRFGILHSVFGFTAVDETIEVSTHGMNVSYEYILEKDPEYLFVVDRGAVVTGGEAAAKQTIENELTGKTRAYQEDKIVYLDPNYWYLAGGGLVSVTEMIREITEGIK</sequence>
<proteinExistence type="inferred from homology"/>
<evidence type="ECO:0000256" key="3">
    <source>
        <dbReference type="ARBA" id="ARBA00022448"/>
    </source>
</evidence>
<comment type="similarity">
    <text evidence="2">Belongs to the bacterial solute-binding protein 8 family.</text>
</comment>
<dbReference type="PANTHER" id="PTHR30532:SF28">
    <property type="entry name" value="PETROBACTIN-BINDING PROTEIN YCLQ"/>
    <property type="match status" value="1"/>
</dbReference>
<gene>
    <name evidence="7" type="ORF">BKP37_08000</name>
</gene>
<dbReference type="Proteomes" id="UP000179524">
    <property type="component" value="Unassembled WGS sequence"/>
</dbReference>
<evidence type="ECO:0000313" key="8">
    <source>
        <dbReference type="Proteomes" id="UP000179524"/>
    </source>
</evidence>
<dbReference type="OrthoDB" id="63946at2"/>
<dbReference type="InterPro" id="IPR002491">
    <property type="entry name" value="ABC_transptr_periplasmic_BD"/>
</dbReference>
<dbReference type="InterPro" id="IPR051313">
    <property type="entry name" value="Bact_iron-sidero_bind"/>
</dbReference>
<accession>A0A1S2LTI9</accession>
<dbReference type="PROSITE" id="PS50983">
    <property type="entry name" value="FE_B12_PBP"/>
    <property type="match status" value="1"/>
</dbReference>
<dbReference type="PANTHER" id="PTHR30532">
    <property type="entry name" value="IRON III DICITRATE-BINDING PERIPLASMIC PROTEIN"/>
    <property type="match status" value="1"/>
</dbReference>
<evidence type="ECO:0000256" key="5">
    <source>
        <dbReference type="SAM" id="SignalP"/>
    </source>
</evidence>
<evidence type="ECO:0000256" key="4">
    <source>
        <dbReference type="ARBA" id="ARBA00022729"/>
    </source>
</evidence>
<dbReference type="RefSeq" id="WP_071309084.1">
    <property type="nucleotide sequence ID" value="NZ_MLQR01000017.1"/>
</dbReference>
<evidence type="ECO:0000259" key="6">
    <source>
        <dbReference type="PROSITE" id="PS50983"/>
    </source>
</evidence>
<dbReference type="Gene3D" id="3.40.50.1980">
    <property type="entry name" value="Nitrogenase molybdenum iron protein domain"/>
    <property type="match status" value="2"/>
</dbReference>
<dbReference type="SUPFAM" id="SSF53807">
    <property type="entry name" value="Helical backbone' metal receptor"/>
    <property type="match status" value="1"/>
</dbReference>
<dbReference type="Pfam" id="PF01497">
    <property type="entry name" value="Peripla_BP_2"/>
    <property type="match status" value="1"/>
</dbReference>
<dbReference type="EMBL" id="MLQR01000017">
    <property type="protein sequence ID" value="OIJ14695.1"/>
    <property type="molecule type" value="Genomic_DNA"/>
</dbReference>
<feature type="domain" description="Fe/B12 periplasmic-binding" evidence="6">
    <location>
        <begin position="69"/>
        <end position="327"/>
    </location>
</feature>
<keyword evidence="8" id="KW-1185">Reference proteome</keyword>
<dbReference type="GO" id="GO:1901678">
    <property type="term" value="P:iron coordination entity transport"/>
    <property type="evidence" value="ECO:0007669"/>
    <property type="project" value="UniProtKB-ARBA"/>
</dbReference>
<evidence type="ECO:0000313" key="7">
    <source>
        <dbReference type="EMBL" id="OIJ14695.1"/>
    </source>
</evidence>
<dbReference type="InterPro" id="IPR033870">
    <property type="entry name" value="FatB"/>
</dbReference>
<feature type="chain" id="PRO_5010215225" evidence="5">
    <location>
        <begin position="21"/>
        <end position="327"/>
    </location>
</feature>
<reference evidence="7 8" key="1">
    <citation type="submission" date="2016-10" db="EMBL/GenBank/DDBJ databases">
        <title>Draft genome sequences of four alkaliphilic bacteria belonging to the Anaerobacillus genus.</title>
        <authorList>
            <person name="Bassil N.M."/>
            <person name="Lloyd J.R."/>
        </authorList>
    </citation>
    <scope>NUCLEOTIDE SEQUENCE [LARGE SCALE GENOMIC DNA]</scope>
    <source>
        <strain evidence="7 8">DSM 18345</strain>
    </source>
</reference>
<dbReference type="GO" id="GO:0030288">
    <property type="term" value="C:outer membrane-bounded periplasmic space"/>
    <property type="evidence" value="ECO:0007669"/>
    <property type="project" value="TreeGrafter"/>
</dbReference>
<name>A0A1S2LTI9_9BACI</name>
<keyword evidence="4 5" id="KW-0732">Signal</keyword>
<keyword evidence="3" id="KW-0813">Transport</keyword>
<comment type="subcellular location">
    <subcellularLocation>
        <location evidence="1">Cell membrane</location>
        <topology evidence="1">Lipid-anchor</topology>
    </subcellularLocation>
</comment>
<dbReference type="AlphaFoldDB" id="A0A1S2LTI9"/>
<organism evidence="7 8">
    <name type="scientific">Anaerobacillus alkalilacustris</name>
    <dbReference type="NCBI Taxonomy" id="393763"/>
    <lineage>
        <taxon>Bacteria</taxon>
        <taxon>Bacillati</taxon>
        <taxon>Bacillota</taxon>
        <taxon>Bacilli</taxon>
        <taxon>Bacillales</taxon>
        <taxon>Bacillaceae</taxon>
        <taxon>Anaerobacillus</taxon>
    </lineage>
</organism>
<evidence type="ECO:0000256" key="1">
    <source>
        <dbReference type="ARBA" id="ARBA00004193"/>
    </source>
</evidence>
<comment type="caution">
    <text evidence="7">The sequence shown here is derived from an EMBL/GenBank/DDBJ whole genome shotgun (WGS) entry which is preliminary data.</text>
</comment>
<dbReference type="CDD" id="cd01140">
    <property type="entry name" value="FatB"/>
    <property type="match status" value="1"/>
</dbReference>
<dbReference type="PROSITE" id="PS51257">
    <property type="entry name" value="PROKAR_LIPOPROTEIN"/>
    <property type="match status" value="1"/>
</dbReference>
<protein>
    <submittedName>
        <fullName evidence="7">ABC transporter</fullName>
    </submittedName>
</protein>
<dbReference type="GO" id="GO:0005886">
    <property type="term" value="C:plasma membrane"/>
    <property type="evidence" value="ECO:0007669"/>
    <property type="project" value="UniProtKB-SubCell"/>
</dbReference>
<evidence type="ECO:0000256" key="2">
    <source>
        <dbReference type="ARBA" id="ARBA00008814"/>
    </source>
</evidence>
<feature type="signal peptide" evidence="5">
    <location>
        <begin position="1"/>
        <end position="20"/>
    </location>
</feature>